<dbReference type="PANTHER" id="PTHR47958">
    <property type="entry name" value="ATP-DEPENDENT RNA HELICASE DBP3"/>
    <property type="match status" value="1"/>
</dbReference>
<dbReference type="EC" id="3.6.4.13" evidence="1"/>
<dbReference type="EMBL" id="PITK01000615">
    <property type="protein sequence ID" value="TBU12821.1"/>
    <property type="molecule type" value="Genomic_DNA"/>
</dbReference>
<evidence type="ECO:0000256" key="4">
    <source>
        <dbReference type="ARBA" id="ARBA00022806"/>
    </source>
</evidence>
<dbReference type="Proteomes" id="UP000292282">
    <property type="component" value="Unassembled WGS sequence"/>
</dbReference>
<evidence type="ECO:0000259" key="9">
    <source>
        <dbReference type="PROSITE" id="PS51195"/>
    </source>
</evidence>
<protein>
    <recommendedName>
        <fullName evidence="1">RNA helicase</fullName>
        <ecNumber evidence="1">3.6.4.13</ecNumber>
    </recommendedName>
</protein>
<dbReference type="GO" id="GO:0003724">
    <property type="term" value="F:RNA helicase activity"/>
    <property type="evidence" value="ECO:0007669"/>
    <property type="project" value="UniProtKB-EC"/>
</dbReference>
<dbReference type="CDD" id="cd00268">
    <property type="entry name" value="DEADc"/>
    <property type="match status" value="1"/>
</dbReference>
<accession>A0A4Q9LY31</accession>
<dbReference type="InterPro" id="IPR014001">
    <property type="entry name" value="Helicase_ATP-bd"/>
</dbReference>
<dbReference type="SUPFAM" id="SSF52540">
    <property type="entry name" value="P-loop containing nucleoside triphosphate hydrolases"/>
    <property type="match status" value="1"/>
</dbReference>
<evidence type="ECO:0000313" key="10">
    <source>
        <dbReference type="EMBL" id="TBU12821.1"/>
    </source>
</evidence>
<dbReference type="AlphaFoldDB" id="A0A4Q9LY31"/>
<keyword evidence="11" id="KW-1185">Reference proteome</keyword>
<feature type="short sequence motif" description="Q motif" evidence="6">
    <location>
        <begin position="53"/>
        <end position="81"/>
    </location>
</feature>
<dbReference type="GO" id="GO:0003676">
    <property type="term" value="F:nucleic acid binding"/>
    <property type="evidence" value="ECO:0007669"/>
    <property type="project" value="InterPro"/>
</dbReference>
<gene>
    <name evidence="10" type="ORF">CWI38_0615p0010</name>
</gene>
<organism evidence="10 11">
    <name type="scientific">Hamiltosporidium tvaerminnensis</name>
    <dbReference type="NCBI Taxonomy" id="1176355"/>
    <lineage>
        <taxon>Eukaryota</taxon>
        <taxon>Fungi</taxon>
        <taxon>Fungi incertae sedis</taxon>
        <taxon>Microsporidia</taxon>
        <taxon>Dubosqiidae</taxon>
        <taxon>Hamiltosporidium</taxon>
    </lineage>
</organism>
<reference evidence="10 11" key="1">
    <citation type="submission" date="2017-12" db="EMBL/GenBank/DDBJ databases">
        <authorList>
            <person name="Pombert J.-F."/>
            <person name="Haag K.L."/>
            <person name="Ebert D."/>
        </authorList>
    </citation>
    <scope>NUCLEOTIDE SEQUENCE [LARGE SCALE GENOMIC DNA]</scope>
    <source>
        <strain evidence="10">IL-G-3</strain>
    </source>
</reference>
<dbReference type="GO" id="GO:0016787">
    <property type="term" value="F:hydrolase activity"/>
    <property type="evidence" value="ECO:0007669"/>
    <property type="project" value="UniProtKB-KW"/>
</dbReference>
<dbReference type="PROSITE" id="PS51195">
    <property type="entry name" value="Q_MOTIF"/>
    <property type="match status" value="1"/>
</dbReference>
<dbReference type="InterPro" id="IPR044742">
    <property type="entry name" value="DEAD/DEAH_RhlB"/>
</dbReference>
<evidence type="ECO:0000259" key="8">
    <source>
        <dbReference type="PROSITE" id="PS51194"/>
    </source>
</evidence>
<feature type="domain" description="Helicase ATP-binding" evidence="7">
    <location>
        <begin position="84"/>
        <end position="246"/>
    </location>
</feature>
<proteinExistence type="predicted"/>
<dbReference type="STRING" id="1176355.A0A4Q9LY31"/>
<dbReference type="InterPro" id="IPR011545">
    <property type="entry name" value="DEAD/DEAH_box_helicase_dom"/>
</dbReference>
<dbReference type="OrthoDB" id="10265785at2759"/>
<dbReference type="SMART" id="SM00487">
    <property type="entry name" value="DEXDc"/>
    <property type="match status" value="1"/>
</dbReference>
<evidence type="ECO:0000313" key="11">
    <source>
        <dbReference type="Proteomes" id="UP000292282"/>
    </source>
</evidence>
<name>A0A4Q9LY31_9MICR</name>
<dbReference type="VEuPathDB" id="MicrosporidiaDB:CWI38_0615p0010"/>
<dbReference type="GO" id="GO:0005524">
    <property type="term" value="F:ATP binding"/>
    <property type="evidence" value="ECO:0007669"/>
    <property type="project" value="UniProtKB-KW"/>
</dbReference>
<evidence type="ECO:0000256" key="6">
    <source>
        <dbReference type="PROSITE-ProRule" id="PRU00552"/>
    </source>
</evidence>
<keyword evidence="4 10" id="KW-0347">Helicase</keyword>
<dbReference type="Pfam" id="PF00270">
    <property type="entry name" value="DEAD"/>
    <property type="match status" value="1"/>
</dbReference>
<dbReference type="PROSITE" id="PS51192">
    <property type="entry name" value="HELICASE_ATP_BIND_1"/>
    <property type="match status" value="1"/>
</dbReference>
<dbReference type="CDD" id="cd18787">
    <property type="entry name" value="SF2_C_DEAD"/>
    <property type="match status" value="1"/>
</dbReference>
<evidence type="ECO:0000256" key="3">
    <source>
        <dbReference type="ARBA" id="ARBA00022801"/>
    </source>
</evidence>
<keyword evidence="3" id="KW-0378">Hydrolase</keyword>
<evidence type="ECO:0000259" key="7">
    <source>
        <dbReference type="PROSITE" id="PS51192"/>
    </source>
</evidence>
<dbReference type="InterPro" id="IPR027417">
    <property type="entry name" value="P-loop_NTPase"/>
</dbReference>
<evidence type="ECO:0000256" key="2">
    <source>
        <dbReference type="ARBA" id="ARBA00022741"/>
    </source>
</evidence>
<dbReference type="PROSITE" id="PS51194">
    <property type="entry name" value="HELICASE_CTER"/>
    <property type="match status" value="1"/>
</dbReference>
<dbReference type="Gene3D" id="3.40.50.300">
    <property type="entry name" value="P-loop containing nucleotide triphosphate hydrolases"/>
    <property type="match status" value="2"/>
</dbReference>
<dbReference type="Pfam" id="PF00271">
    <property type="entry name" value="Helicase_C"/>
    <property type="match status" value="1"/>
</dbReference>
<dbReference type="SMART" id="SM00490">
    <property type="entry name" value="HELICc"/>
    <property type="match status" value="1"/>
</dbReference>
<keyword evidence="2" id="KW-0547">Nucleotide-binding</keyword>
<feature type="domain" description="Helicase C-terminal" evidence="8">
    <location>
        <begin position="272"/>
        <end position="427"/>
    </location>
</feature>
<dbReference type="InterPro" id="IPR001650">
    <property type="entry name" value="Helicase_C-like"/>
</dbReference>
<sequence>MNNEVNFQTEKQVAFELFEELSKDTEIIKSSIQASLNNWEIKLPKNQNLIVKEKFSEMELDDYLLDSIYEMGCEHPSIIQAASIPTILKGDDLVVQSKSGTGKTLAYGTCLLQKCVSKGGLQAVILTPTRILNQQISDVIAKLGAPNNINVYTVKPDVKYMNQEIIVGSPGGVLKLFNMDKENAQTVKIIVIDEADAVLNLDSSMGSNAYVILKILEKSQKIYFSATFYPQIKKVIADYSPKAICMYEKENLKPEKIKLYYLETERKEKMKALKSLYEYLSVGQSIIFVATKHMVEVLKKKLEADLHETACLHGDIEMAANEKIVEDFKTAKARVLISTDIFSRGMDIPQVNLVINFDLPIVKGIPNLETYIHRIGRSGRFGRPGFVVDLVSDSNDLKALVKFQTELKSLSKKFSIKALEEVYEENMSK</sequence>
<evidence type="ECO:0000256" key="5">
    <source>
        <dbReference type="ARBA" id="ARBA00022840"/>
    </source>
</evidence>
<keyword evidence="5" id="KW-0067">ATP-binding</keyword>
<dbReference type="InterPro" id="IPR014014">
    <property type="entry name" value="RNA_helicase_DEAD_Q_motif"/>
</dbReference>
<feature type="domain" description="DEAD-box RNA helicase Q" evidence="9">
    <location>
        <begin position="53"/>
        <end position="81"/>
    </location>
</feature>
<comment type="caution">
    <text evidence="10">The sequence shown here is derived from an EMBL/GenBank/DDBJ whole genome shotgun (WGS) entry which is preliminary data.</text>
</comment>
<evidence type="ECO:0000256" key="1">
    <source>
        <dbReference type="ARBA" id="ARBA00012552"/>
    </source>
</evidence>